<organism evidence="2 3">
    <name type="scientific">Pandoraea commovens</name>
    <dbReference type="NCBI Taxonomy" id="2508289"/>
    <lineage>
        <taxon>Bacteria</taxon>
        <taxon>Pseudomonadati</taxon>
        <taxon>Pseudomonadota</taxon>
        <taxon>Betaproteobacteria</taxon>
        <taxon>Burkholderiales</taxon>
        <taxon>Burkholderiaceae</taxon>
        <taxon>Pandoraea</taxon>
    </lineage>
</organism>
<evidence type="ECO:0000313" key="2">
    <source>
        <dbReference type="EMBL" id="UVA79552.1"/>
    </source>
</evidence>
<name>A0ABY5QGJ6_9BURK</name>
<dbReference type="PANTHER" id="PTHR43236">
    <property type="entry name" value="ANTITOXIN HIGA1"/>
    <property type="match status" value="1"/>
</dbReference>
<reference evidence="2" key="1">
    <citation type="submission" date="2022-08" db="EMBL/GenBank/DDBJ databases">
        <title>Multi-unit outbreak of Pandoraea commovens among non-cystic fibrosis intensive care patients from 2019 to 2021 in Berlin, Germany.</title>
        <authorList>
            <person name="Menzel P."/>
        </authorList>
    </citation>
    <scope>NUCLEOTIDE SEQUENCE</scope>
    <source>
        <strain evidence="2">LB-19-202-79</strain>
    </source>
</reference>
<dbReference type="Proteomes" id="UP001058980">
    <property type="component" value="Chromosome"/>
</dbReference>
<sequence length="184" mass="20266">MTDDRKANPVMARMRAREVLSQAGISKAPVPVERLIKKLSIVLRHEALDEDLSGMAYIQGGLSMIGINASHHPNRQRFSAAHELGHHILHSVEITGTVHVDKGATRMLLRDGSSSLGVDRLEIEANAFASELLMPKELLVAEVRGVPIDVEDDQQVEELAKKFKVSTHAMRLRLLGLLSEQLTA</sequence>
<feature type="domain" description="IrrE N-terminal-like" evidence="1">
    <location>
        <begin position="39"/>
        <end position="174"/>
    </location>
</feature>
<dbReference type="Gene3D" id="1.10.10.2910">
    <property type="match status" value="1"/>
</dbReference>
<dbReference type="Pfam" id="PF06114">
    <property type="entry name" value="Peptidase_M78"/>
    <property type="match status" value="1"/>
</dbReference>
<evidence type="ECO:0000259" key="1">
    <source>
        <dbReference type="Pfam" id="PF06114"/>
    </source>
</evidence>
<dbReference type="EMBL" id="CP102780">
    <property type="protein sequence ID" value="UVA79552.1"/>
    <property type="molecule type" value="Genomic_DNA"/>
</dbReference>
<dbReference type="RefSeq" id="WP_257958942.1">
    <property type="nucleotide sequence ID" value="NZ_CP102780.1"/>
</dbReference>
<dbReference type="InterPro" id="IPR010359">
    <property type="entry name" value="IrrE_HExxH"/>
</dbReference>
<evidence type="ECO:0000313" key="3">
    <source>
        <dbReference type="Proteomes" id="UP001058980"/>
    </source>
</evidence>
<dbReference type="PANTHER" id="PTHR43236:SF2">
    <property type="entry name" value="BLL0069 PROTEIN"/>
    <property type="match status" value="1"/>
</dbReference>
<accession>A0ABY5QGJ6</accession>
<protein>
    <submittedName>
        <fullName evidence="2">ImmA/IrrE family metallo-endopeptidase</fullName>
    </submittedName>
</protein>
<keyword evidence="3" id="KW-1185">Reference proteome</keyword>
<dbReference type="InterPro" id="IPR052345">
    <property type="entry name" value="Rad_response_metalloprotease"/>
</dbReference>
<proteinExistence type="predicted"/>
<gene>
    <name evidence="2" type="ORF">NTU39_00445</name>
</gene>